<sequence>MCHGAGPPRCVTGVAAFIGASSGAVSVAFVTTTTTRRDEAMRVLVTKPDGTQVEVHLDQGFRFLGTETVDND</sequence>
<dbReference type="HOGENOM" id="CLU_2718076_0_0_11"/>
<dbReference type="Gene3D" id="3.30.505.20">
    <property type="match status" value="1"/>
</dbReference>
<proteinExistence type="predicted"/>
<evidence type="ECO:0000313" key="1">
    <source>
        <dbReference type="EMBL" id="ABQ74812.1"/>
    </source>
</evidence>
<keyword evidence="2" id="KW-1185">Reference proteome</keyword>
<protein>
    <submittedName>
        <fullName evidence="1">Uncharacterized protein</fullName>
    </submittedName>
</protein>
<dbReference type="EMBL" id="CP000611">
    <property type="protein sequence ID" value="ABQ74812.1"/>
    <property type="molecule type" value="Genomic_DNA"/>
</dbReference>
<reference evidence="1 2" key="1">
    <citation type="journal article" date="2008" name="PLoS ONE">
        <title>Genetic basis of virulence attenuation revealed by comparative genomic analysis of Mycobacterium tuberculosis strain H37Ra versus H37Rv.</title>
        <authorList>
            <person name="Zheng H."/>
            <person name="Lu L."/>
            <person name="Wang B."/>
            <person name="Pu S."/>
            <person name="Zhang X."/>
            <person name="Zhu G."/>
            <person name="Shi W."/>
            <person name="Zhang L."/>
            <person name="Wang H."/>
            <person name="Wang S."/>
            <person name="Zhao G."/>
            <person name="Zhang Y."/>
        </authorList>
    </citation>
    <scope>NUCLEOTIDE SEQUENCE [LARGE SCALE GENOMIC DNA]</scope>
    <source>
        <strain evidence="2">ATCC 25177 / H37Ra</strain>
    </source>
</reference>
<organism evidence="1 2">
    <name type="scientific">Mycobacterium tuberculosis (strain ATCC 25177 / H37Ra)</name>
    <dbReference type="NCBI Taxonomy" id="419947"/>
    <lineage>
        <taxon>Bacteria</taxon>
        <taxon>Bacillati</taxon>
        <taxon>Actinomycetota</taxon>
        <taxon>Actinomycetes</taxon>
        <taxon>Mycobacteriales</taxon>
        <taxon>Mycobacteriaceae</taxon>
        <taxon>Mycobacterium</taxon>
        <taxon>Mycobacterium tuberculosis complex</taxon>
    </lineage>
</organism>
<accession>A5U712</accession>
<dbReference type="AlphaFoldDB" id="A5U712"/>
<evidence type="ECO:0000313" key="2">
    <source>
        <dbReference type="Proteomes" id="UP000001988"/>
    </source>
</evidence>
<dbReference type="Proteomes" id="UP000001988">
    <property type="component" value="Chromosome"/>
</dbReference>
<gene>
    <name evidence="1" type="ordered locus">MRA_3030</name>
</gene>
<name>A5U712_MYCTA</name>
<dbReference type="KEGG" id="mra:MRA_3030"/>